<dbReference type="AlphaFoldDB" id="A0A194X8Q5"/>
<dbReference type="Proteomes" id="UP000070700">
    <property type="component" value="Unassembled WGS sequence"/>
</dbReference>
<dbReference type="EMBL" id="KQ947416">
    <property type="protein sequence ID" value="KUJ16556.1"/>
    <property type="molecule type" value="Genomic_DNA"/>
</dbReference>
<dbReference type="KEGG" id="psco:LY89DRAFT_87034"/>
<name>A0A194X8Q5_MOLSC</name>
<gene>
    <name evidence="2" type="ORF">LY89DRAFT_87034</name>
</gene>
<dbReference type="GeneID" id="28833197"/>
<feature type="region of interest" description="Disordered" evidence="1">
    <location>
        <begin position="290"/>
        <end position="401"/>
    </location>
</feature>
<feature type="compositionally biased region" description="Basic and acidic residues" evidence="1">
    <location>
        <begin position="338"/>
        <end position="347"/>
    </location>
</feature>
<dbReference type="InParanoid" id="A0A194X8Q5"/>
<evidence type="ECO:0000313" key="2">
    <source>
        <dbReference type="EMBL" id="KUJ16556.1"/>
    </source>
</evidence>
<reference evidence="2 3" key="1">
    <citation type="submission" date="2015-10" db="EMBL/GenBank/DDBJ databases">
        <title>Full genome of DAOMC 229536 Phialocephala scopiformis, a fungal endophyte of spruce producing the potent anti-insectan compound rugulosin.</title>
        <authorList>
            <consortium name="DOE Joint Genome Institute"/>
            <person name="Walker A.K."/>
            <person name="Frasz S.L."/>
            <person name="Seifert K.A."/>
            <person name="Miller J.D."/>
            <person name="Mondo S.J."/>
            <person name="Labutti K."/>
            <person name="Lipzen A."/>
            <person name="Dockter R."/>
            <person name="Kennedy M."/>
            <person name="Grigoriev I.V."/>
            <person name="Spatafora J.W."/>
        </authorList>
    </citation>
    <scope>NUCLEOTIDE SEQUENCE [LARGE SCALE GENOMIC DNA]</scope>
    <source>
        <strain evidence="2 3">CBS 120377</strain>
    </source>
</reference>
<feature type="compositionally biased region" description="Acidic residues" evidence="1">
    <location>
        <begin position="239"/>
        <end position="250"/>
    </location>
</feature>
<feature type="compositionally biased region" description="Basic and acidic residues" evidence="1">
    <location>
        <begin position="294"/>
        <end position="331"/>
    </location>
</feature>
<sequence>MVAAMHPEFSGPSGQLVECSYMDPRIDLKAARQLLNRSDLDGNEFGTALSNLIELVKFHKADELLSSSSEILLHGSKHVTTNEQPGISESSSQVSNELSITDPTKDPDLEELDEALRISQEKGLVMKFTDPGLTWKTMRNSVIVTNLPSSGERIMKEAEQNLRDAFRIPQTVKCYMRKPRGLKLFALHATLVFDTPAEAIAMESQIDQKFFQGRVLGCRYLGYGTKNFEAHDSAKETADSMDSDAADEVTSDNHQPASENPVADDIEIVLGTAKSTSALTRLTNHLNTFVRPRQTKEEHVPPLEVSSEHVAEDERSVEVVETGNMREDEKVVPGNTDDAEKLAEGQRTKQGGQQMQDKPVENDAEDQQDIAGIRSLNPEDLNPDPSRADEGVASELMEDVG</sequence>
<organism evidence="2 3">
    <name type="scientific">Mollisia scopiformis</name>
    <name type="common">Conifer needle endophyte fungus</name>
    <name type="synonym">Phialocephala scopiformis</name>
    <dbReference type="NCBI Taxonomy" id="149040"/>
    <lineage>
        <taxon>Eukaryota</taxon>
        <taxon>Fungi</taxon>
        <taxon>Dikarya</taxon>
        <taxon>Ascomycota</taxon>
        <taxon>Pezizomycotina</taxon>
        <taxon>Leotiomycetes</taxon>
        <taxon>Helotiales</taxon>
        <taxon>Mollisiaceae</taxon>
        <taxon>Mollisia</taxon>
    </lineage>
</organism>
<keyword evidence="3" id="KW-1185">Reference proteome</keyword>
<dbReference type="RefSeq" id="XP_018070911.1">
    <property type="nucleotide sequence ID" value="XM_018223471.1"/>
</dbReference>
<proteinExistence type="predicted"/>
<evidence type="ECO:0000256" key="1">
    <source>
        <dbReference type="SAM" id="MobiDB-lite"/>
    </source>
</evidence>
<feature type="compositionally biased region" description="Low complexity" evidence="1">
    <location>
        <begin position="88"/>
        <end position="99"/>
    </location>
</feature>
<feature type="region of interest" description="Disordered" evidence="1">
    <location>
        <begin position="79"/>
        <end position="106"/>
    </location>
</feature>
<accession>A0A194X8Q5</accession>
<protein>
    <submittedName>
        <fullName evidence="2">Uncharacterized protein</fullName>
    </submittedName>
</protein>
<feature type="region of interest" description="Disordered" evidence="1">
    <location>
        <begin position="234"/>
        <end position="261"/>
    </location>
</feature>
<evidence type="ECO:0000313" key="3">
    <source>
        <dbReference type="Proteomes" id="UP000070700"/>
    </source>
</evidence>